<gene>
    <name evidence="12" type="ORF">MPNT_220024</name>
</gene>
<evidence type="ECO:0000256" key="4">
    <source>
        <dbReference type="ARBA" id="ARBA00022692"/>
    </source>
</evidence>
<dbReference type="PRINTS" id="PR00075">
    <property type="entry name" value="FACDDSATRASE"/>
</dbReference>
<dbReference type="EMBL" id="CAJNOB010000015">
    <property type="protein sequence ID" value="CAF0697509.1"/>
    <property type="molecule type" value="Genomic_DNA"/>
</dbReference>
<comment type="caution">
    <text evidence="12">The sequence shown here is derived from an EMBL/GenBank/DDBJ whole genome shotgun (WGS) entry which is preliminary data.</text>
</comment>
<keyword evidence="8" id="KW-0443">Lipid metabolism</keyword>
<keyword evidence="4 11" id="KW-0812">Transmembrane</keyword>
<dbReference type="InterPro" id="IPR015876">
    <property type="entry name" value="Acyl-CoA_DS"/>
</dbReference>
<evidence type="ECO:0000313" key="12">
    <source>
        <dbReference type="EMBL" id="CAF0697509.1"/>
    </source>
</evidence>
<comment type="similarity">
    <text evidence="2">Belongs to the fatty acid desaturase type 2 family.</text>
</comment>
<keyword evidence="5" id="KW-0276">Fatty acid metabolism</keyword>
<evidence type="ECO:0000256" key="10">
    <source>
        <dbReference type="ARBA" id="ARBA00023160"/>
    </source>
</evidence>
<dbReference type="RefSeq" id="WP_174583197.1">
    <property type="nucleotide sequence ID" value="NZ_CAJNOB010000015.1"/>
</dbReference>
<protein>
    <submittedName>
        <fullName evidence="12">Fatty acid desaturase</fullName>
        <ecNumber evidence="12">1.14.19.1</ecNumber>
    </submittedName>
</protein>
<keyword evidence="9 11" id="KW-0472">Membrane</keyword>
<evidence type="ECO:0000256" key="1">
    <source>
        <dbReference type="ARBA" id="ARBA00004141"/>
    </source>
</evidence>
<comment type="subcellular location">
    <subcellularLocation>
        <location evidence="1">Membrane</location>
        <topology evidence="1">Multi-pass membrane protein</topology>
    </subcellularLocation>
</comment>
<evidence type="ECO:0000256" key="8">
    <source>
        <dbReference type="ARBA" id="ARBA00023098"/>
    </source>
</evidence>
<reference evidence="12" key="1">
    <citation type="submission" date="2021-02" db="EMBL/GenBank/DDBJ databases">
        <authorList>
            <person name="Cremers G."/>
            <person name="Picone N."/>
        </authorList>
    </citation>
    <scope>NUCLEOTIDE SEQUENCE</scope>
    <source>
        <strain evidence="12">PQ17</strain>
    </source>
</reference>
<evidence type="ECO:0000256" key="5">
    <source>
        <dbReference type="ARBA" id="ARBA00022832"/>
    </source>
</evidence>
<name>A0A8J2FW66_9BACT</name>
<dbReference type="CDD" id="cd03505">
    <property type="entry name" value="Delta9-FADS-like"/>
    <property type="match status" value="1"/>
</dbReference>
<dbReference type="EC" id="1.14.19.1" evidence="12"/>
<accession>A0A8J2FW66</accession>
<feature type="transmembrane region" description="Helical" evidence="11">
    <location>
        <begin position="42"/>
        <end position="63"/>
    </location>
</feature>
<dbReference type="GO" id="GO:0006636">
    <property type="term" value="P:unsaturated fatty acid biosynthetic process"/>
    <property type="evidence" value="ECO:0007669"/>
    <property type="project" value="InterPro"/>
</dbReference>
<feature type="transmembrane region" description="Helical" evidence="11">
    <location>
        <begin position="156"/>
        <end position="176"/>
    </location>
</feature>
<dbReference type="PANTHER" id="PTHR11351">
    <property type="entry name" value="ACYL-COA DESATURASE"/>
    <property type="match status" value="1"/>
</dbReference>
<dbReference type="PIRSF" id="PIRSF000345">
    <property type="entry name" value="OLE1"/>
    <property type="match status" value="1"/>
</dbReference>
<proteinExistence type="inferred from homology"/>
<dbReference type="GO" id="GO:0004768">
    <property type="term" value="F:stearoyl-CoA 9-desaturase activity"/>
    <property type="evidence" value="ECO:0007669"/>
    <property type="project" value="UniProtKB-EC"/>
</dbReference>
<keyword evidence="13" id="KW-1185">Reference proteome</keyword>
<keyword evidence="10" id="KW-0275">Fatty acid biosynthesis</keyword>
<organism evidence="12 13">
    <name type="scientific">Candidatus Methylacidithermus pantelleriae</name>
    <dbReference type="NCBI Taxonomy" id="2744239"/>
    <lineage>
        <taxon>Bacteria</taxon>
        <taxon>Pseudomonadati</taxon>
        <taxon>Verrucomicrobiota</taxon>
        <taxon>Methylacidiphilae</taxon>
        <taxon>Methylacidiphilales</taxon>
        <taxon>Methylacidiphilaceae</taxon>
        <taxon>Candidatus Methylacidithermus</taxon>
    </lineage>
</organism>
<evidence type="ECO:0000256" key="11">
    <source>
        <dbReference type="SAM" id="Phobius"/>
    </source>
</evidence>
<dbReference type="InterPro" id="IPR009160">
    <property type="entry name" value="Acyl-CoA_deSatase_haem/ster-bd"/>
</dbReference>
<evidence type="ECO:0000256" key="6">
    <source>
        <dbReference type="ARBA" id="ARBA00022989"/>
    </source>
</evidence>
<keyword evidence="7 12" id="KW-0560">Oxidoreductase</keyword>
<keyword evidence="3" id="KW-0444">Lipid biosynthesis</keyword>
<evidence type="ECO:0000256" key="7">
    <source>
        <dbReference type="ARBA" id="ARBA00023002"/>
    </source>
</evidence>
<dbReference type="GO" id="GO:0016020">
    <property type="term" value="C:membrane"/>
    <property type="evidence" value="ECO:0007669"/>
    <property type="project" value="UniProtKB-SubCell"/>
</dbReference>
<keyword evidence="6 11" id="KW-1133">Transmembrane helix</keyword>
<evidence type="ECO:0000313" key="13">
    <source>
        <dbReference type="Proteomes" id="UP000663859"/>
    </source>
</evidence>
<evidence type="ECO:0000256" key="9">
    <source>
        <dbReference type="ARBA" id="ARBA00023136"/>
    </source>
</evidence>
<sequence>MSQTNTTGKRKIHWLNFFFLTGTLVAAAVGVPLYLWVFGWDWYQFALFVLFFILTGLSITLGYHRLYSHHAFEAAWPIKLFTILFGAATFQGTVIEWASDHRYHHKFVDRDGDPYDVTKGFFHAHIGWLLYGENRNNADNVRDLLADPFASWQKRYYVPLAVGMGIVLPTLLGFLYKGPVGALGGFLIPGIARIVFVQHMTFFINSLCHMVGRRPYSIHCTCRDSWVLALVTFGEGYHNFHHAFAYDYRNGVLPWQWDPTKWAIWILHRLGLVWNLKKARPEAILLARLHVLGETLQAKLAQWRQKAARLPVSFQNGLFQVESTLARWKDYWSNPEKRKELSEEILKTAVRELERADAFLRRLDRVRWASTG</sequence>
<feature type="transmembrane region" description="Helical" evidence="11">
    <location>
        <begin position="182"/>
        <end position="204"/>
    </location>
</feature>
<dbReference type="Proteomes" id="UP000663859">
    <property type="component" value="Unassembled WGS sequence"/>
</dbReference>
<evidence type="ECO:0000256" key="3">
    <source>
        <dbReference type="ARBA" id="ARBA00022516"/>
    </source>
</evidence>
<dbReference type="AlphaFoldDB" id="A0A8J2FW66"/>
<dbReference type="PANTHER" id="PTHR11351:SF31">
    <property type="entry name" value="DESATURASE 1, ISOFORM A-RELATED"/>
    <property type="match status" value="1"/>
</dbReference>
<feature type="transmembrane region" description="Helical" evidence="11">
    <location>
        <begin position="12"/>
        <end position="36"/>
    </location>
</feature>
<evidence type="ECO:0000256" key="2">
    <source>
        <dbReference type="ARBA" id="ARBA00008749"/>
    </source>
</evidence>